<proteinExistence type="predicted"/>
<protein>
    <submittedName>
        <fullName evidence="1">Uncharacterized protein</fullName>
    </submittedName>
</protein>
<dbReference type="EMBL" id="CP101509">
    <property type="protein sequence ID" value="UTV30402.1"/>
    <property type="molecule type" value="Genomic_DNA"/>
</dbReference>
<reference evidence="1" key="1">
    <citation type="submission" date="2022-07" db="EMBL/GenBank/DDBJ databases">
        <title>Genome sequencing of Photobacterium atrarenae GJH2-4.</title>
        <authorList>
            <person name="Park S.-J."/>
        </authorList>
    </citation>
    <scope>NUCLEOTIDE SEQUENCE</scope>
    <source>
        <strain evidence="1">GJH2-4</strain>
    </source>
</reference>
<sequence length="188" mass="21345">MNDLHHTLNTMGLQSLELSEPDQQQITRLIDTQTRFFAKVVQQKPDKPPHDLVLGLLTKSYQEALANFQATEATISRVQSVFEETIGREQAQKFTTSSNNDVQHFAVLWFMAQGYIGIDFSYANDHANEAATILAGSPAVRDNDPNALRSWFMQSYYVGRHTAKTNQQERSGLVSRIKRLFNSKRSHS</sequence>
<dbReference type="Proteomes" id="UP001057998">
    <property type="component" value="Chromosome 2"/>
</dbReference>
<accession>A0ABY5GPC4</accession>
<keyword evidence="2" id="KW-1185">Reference proteome</keyword>
<organism evidence="1 2">
    <name type="scientific">Photobacterium atrarenae</name>
    <dbReference type="NCBI Taxonomy" id="865757"/>
    <lineage>
        <taxon>Bacteria</taxon>
        <taxon>Pseudomonadati</taxon>
        <taxon>Pseudomonadota</taxon>
        <taxon>Gammaproteobacteria</taxon>
        <taxon>Vibrionales</taxon>
        <taxon>Vibrionaceae</taxon>
        <taxon>Photobacterium</taxon>
    </lineage>
</organism>
<evidence type="ECO:0000313" key="1">
    <source>
        <dbReference type="EMBL" id="UTV30402.1"/>
    </source>
</evidence>
<gene>
    <name evidence="1" type="ORF">NNL38_17650</name>
</gene>
<evidence type="ECO:0000313" key="2">
    <source>
        <dbReference type="Proteomes" id="UP001057998"/>
    </source>
</evidence>
<name>A0ABY5GPC4_9GAMM</name>
<dbReference type="RefSeq" id="WP_255391758.1">
    <property type="nucleotide sequence ID" value="NZ_CP101509.1"/>
</dbReference>